<dbReference type="InterPro" id="IPR045274">
    <property type="entry name" value="WAK-like"/>
</dbReference>
<evidence type="ECO:0000256" key="16">
    <source>
        <dbReference type="SAM" id="Phobius"/>
    </source>
</evidence>
<keyword evidence="8 20" id="KW-0418">Kinase</keyword>
<keyword evidence="10 16" id="KW-1133">Transmembrane helix</keyword>
<evidence type="ECO:0000256" key="17">
    <source>
        <dbReference type="SAM" id="SignalP"/>
    </source>
</evidence>
<dbReference type="FunFam" id="1.10.510.10:FF:000084">
    <property type="entry name" value="Wall-associated receptor kinase 2"/>
    <property type="match status" value="1"/>
</dbReference>
<dbReference type="GO" id="GO:0007166">
    <property type="term" value="P:cell surface receptor signaling pathway"/>
    <property type="evidence" value="ECO:0007669"/>
    <property type="project" value="InterPro"/>
</dbReference>
<protein>
    <submittedName>
        <fullName evidence="20">Wall-associated receptor kinase-like 16</fullName>
    </submittedName>
</protein>
<dbReference type="InterPro" id="IPR008271">
    <property type="entry name" value="Ser/Thr_kinase_AS"/>
</dbReference>
<feature type="transmembrane region" description="Helical" evidence="16">
    <location>
        <begin position="354"/>
        <end position="380"/>
    </location>
</feature>
<dbReference type="InterPro" id="IPR000742">
    <property type="entry name" value="EGF"/>
</dbReference>
<dbReference type="InterPro" id="IPR001245">
    <property type="entry name" value="Ser-Thr/Tyr_kinase_cat_dom"/>
</dbReference>
<sequence>MRRSPDPIQQTLAEAMVSSSLPLLLLLLLTPGVASAAPADGCPTRCGDVDIPYPFGIGPECSFDAGFALTCNETLKKPFFYNIEVHNFSLADGQARMISDLSWQCYNSSDKTLRALQWSMNLINSPYRFSDVHNKFLVIGCNTLAYIKGSENTNGYTAYTSGCRSQCSDKADLNDDSCSGIGCCQTSVPKDYNYYEIQFEQNLSISGFPELNPCSFAGLVEANSFKFQKSFILTDELKDNGSAPFVLDWAIGNQTCEEAKLKKTSYACISENSVCVDSANGPGYLCNCSIGYQGNPYLREPHGCRDIDECVTNNPCSGGSACHNLPGTYNCLCPPGEHHDDYSNRCMPKEELPLAAKVAIGASSSLAFVLLCSMCICLLYERRKLIKARKRYFREHGGRLLLEEIRGREGHALFKIFTSEELEKATNKYDKNRILGQGGYGTVYKGILEDSRVVAIKKPKSIDDSQNKEFGKEMIILSQINHKNIVKLLGCCLEVQVPMLVYEFVPNRTLYHLIHENNNTSLVPLDTRLRIAYESADALAYLHSSASPPIIHGDVKTSNILLGEDYTAKVSDFGASKLVPKDEDQFATLVQGTCGYLDPEYLLTCQLTEKSDVYSFGVVLLELLTSKKAVYFEGAQEERSLASSFILAMKENRLLEVLDVQVKNEGDAELIQEISQLAKQCLSISGEERPTMKQVADELDQLRKYKQHPWIPSNPEEIENLLGEPLDDHGMYTSTSISSTAGKRMALDIESGR</sequence>
<evidence type="ECO:0000256" key="7">
    <source>
        <dbReference type="ARBA" id="ARBA00022741"/>
    </source>
</evidence>
<dbReference type="PROSITE" id="PS00010">
    <property type="entry name" value="ASX_HYDROXYL"/>
    <property type="match status" value="1"/>
</dbReference>
<dbReference type="Pfam" id="PF07645">
    <property type="entry name" value="EGF_CA"/>
    <property type="match status" value="1"/>
</dbReference>
<keyword evidence="4" id="KW-0808">Transferase</keyword>
<dbReference type="Gene3D" id="3.30.200.20">
    <property type="entry name" value="Phosphorylase Kinase, domain 1"/>
    <property type="match status" value="1"/>
</dbReference>
<dbReference type="PANTHER" id="PTHR27005">
    <property type="entry name" value="WALL-ASSOCIATED RECEPTOR KINASE-LIKE 21"/>
    <property type="match status" value="1"/>
</dbReference>
<dbReference type="GO" id="GO:0005886">
    <property type="term" value="C:plasma membrane"/>
    <property type="evidence" value="ECO:0007669"/>
    <property type="project" value="TreeGrafter"/>
</dbReference>
<dbReference type="CDD" id="cd14066">
    <property type="entry name" value="STKc_IRAK"/>
    <property type="match status" value="1"/>
</dbReference>
<dbReference type="EMBL" id="CP136890">
    <property type="protein sequence ID" value="WOK95345.1"/>
    <property type="molecule type" value="Genomic_DNA"/>
</dbReference>
<evidence type="ECO:0000256" key="12">
    <source>
        <dbReference type="ARBA" id="ARBA00023157"/>
    </source>
</evidence>
<evidence type="ECO:0000256" key="5">
    <source>
        <dbReference type="ARBA" id="ARBA00022692"/>
    </source>
</evidence>
<feature type="domain" description="Protein kinase" evidence="18">
    <location>
        <begin position="429"/>
        <end position="711"/>
    </location>
</feature>
<dbReference type="Proteomes" id="UP001327560">
    <property type="component" value="Chromosome 1"/>
</dbReference>
<evidence type="ECO:0000256" key="15">
    <source>
        <dbReference type="PROSITE-ProRule" id="PRU10141"/>
    </source>
</evidence>
<dbReference type="CDD" id="cd00054">
    <property type="entry name" value="EGF_CA"/>
    <property type="match status" value="1"/>
</dbReference>
<evidence type="ECO:0000256" key="1">
    <source>
        <dbReference type="ARBA" id="ARBA00004479"/>
    </source>
</evidence>
<proteinExistence type="predicted"/>
<keyword evidence="9 15" id="KW-0067">ATP-binding</keyword>
<dbReference type="Gene3D" id="2.90.20.10">
    <property type="entry name" value="Plasmodium vivax P25 domain"/>
    <property type="match status" value="1"/>
</dbReference>
<feature type="chain" id="PRO_5042822315" evidence="17">
    <location>
        <begin position="37"/>
        <end position="753"/>
    </location>
</feature>
<organism evidence="20 21">
    <name type="scientific">Canna indica</name>
    <name type="common">Indian-shot</name>
    <dbReference type="NCBI Taxonomy" id="4628"/>
    <lineage>
        <taxon>Eukaryota</taxon>
        <taxon>Viridiplantae</taxon>
        <taxon>Streptophyta</taxon>
        <taxon>Embryophyta</taxon>
        <taxon>Tracheophyta</taxon>
        <taxon>Spermatophyta</taxon>
        <taxon>Magnoliopsida</taxon>
        <taxon>Liliopsida</taxon>
        <taxon>Zingiberales</taxon>
        <taxon>Cannaceae</taxon>
        <taxon>Canna</taxon>
    </lineage>
</organism>
<evidence type="ECO:0000256" key="4">
    <source>
        <dbReference type="ARBA" id="ARBA00022679"/>
    </source>
</evidence>
<dbReference type="Pfam" id="PF07714">
    <property type="entry name" value="PK_Tyr_Ser-Thr"/>
    <property type="match status" value="1"/>
</dbReference>
<dbReference type="InterPro" id="IPR049883">
    <property type="entry name" value="NOTCH1_EGF-like"/>
</dbReference>
<dbReference type="GO" id="GO:0004674">
    <property type="term" value="F:protein serine/threonine kinase activity"/>
    <property type="evidence" value="ECO:0007669"/>
    <property type="project" value="UniProtKB-KW"/>
</dbReference>
<dbReference type="SUPFAM" id="SSF56112">
    <property type="entry name" value="Protein kinase-like (PK-like)"/>
    <property type="match status" value="1"/>
</dbReference>
<evidence type="ECO:0000256" key="13">
    <source>
        <dbReference type="ARBA" id="ARBA00023180"/>
    </source>
</evidence>
<evidence type="ECO:0000256" key="3">
    <source>
        <dbReference type="ARBA" id="ARBA00022536"/>
    </source>
</evidence>
<dbReference type="FunFam" id="3.30.200.20:FF:000043">
    <property type="entry name" value="Wall-associated receptor kinase 2"/>
    <property type="match status" value="1"/>
</dbReference>
<dbReference type="PROSITE" id="PS00107">
    <property type="entry name" value="PROTEIN_KINASE_ATP"/>
    <property type="match status" value="1"/>
</dbReference>
<comment type="subcellular location">
    <subcellularLocation>
        <location evidence="1">Membrane</location>
        <topology evidence="1">Single-pass type I membrane protein</topology>
    </subcellularLocation>
</comment>
<evidence type="ECO:0000256" key="11">
    <source>
        <dbReference type="ARBA" id="ARBA00023136"/>
    </source>
</evidence>
<keyword evidence="20" id="KW-0675">Receptor</keyword>
<reference evidence="20 21" key="1">
    <citation type="submission" date="2023-10" db="EMBL/GenBank/DDBJ databases">
        <title>Chromosome-scale genome assembly provides insights into flower coloration mechanisms of Canna indica.</title>
        <authorList>
            <person name="Li C."/>
        </authorList>
    </citation>
    <scope>NUCLEOTIDE SEQUENCE [LARGE SCALE GENOMIC DNA]</scope>
    <source>
        <tissue evidence="20">Flower</tissue>
    </source>
</reference>
<dbReference type="InterPro" id="IPR017441">
    <property type="entry name" value="Protein_kinase_ATP_BS"/>
</dbReference>
<dbReference type="InterPro" id="IPR025287">
    <property type="entry name" value="WAK_GUB"/>
</dbReference>
<keyword evidence="21" id="KW-1185">Reference proteome</keyword>
<evidence type="ECO:0000256" key="2">
    <source>
        <dbReference type="ARBA" id="ARBA00022527"/>
    </source>
</evidence>
<evidence type="ECO:0000313" key="20">
    <source>
        <dbReference type="EMBL" id="WOK95345.1"/>
    </source>
</evidence>
<keyword evidence="5 16" id="KW-0812">Transmembrane</keyword>
<evidence type="ECO:0000259" key="19">
    <source>
        <dbReference type="PROSITE" id="PS50026"/>
    </source>
</evidence>
<dbReference type="GO" id="GO:0005524">
    <property type="term" value="F:ATP binding"/>
    <property type="evidence" value="ECO:0007669"/>
    <property type="project" value="UniProtKB-UniRule"/>
</dbReference>
<accession>A0AAQ3JW61</accession>
<feature type="binding site" evidence="15">
    <location>
        <position position="458"/>
    </location>
    <ligand>
        <name>ATP</name>
        <dbReference type="ChEBI" id="CHEBI:30616"/>
    </ligand>
</feature>
<comment type="caution">
    <text evidence="14">Lacks conserved residue(s) required for the propagation of feature annotation.</text>
</comment>
<keyword evidence="13" id="KW-0325">Glycoprotein</keyword>
<dbReference type="SUPFAM" id="SSF57196">
    <property type="entry name" value="EGF/Laminin"/>
    <property type="match status" value="1"/>
</dbReference>
<dbReference type="Pfam" id="PF13947">
    <property type="entry name" value="GUB_WAK_bind"/>
    <property type="match status" value="1"/>
</dbReference>
<dbReference type="AlphaFoldDB" id="A0AAQ3JW61"/>
<dbReference type="GO" id="GO:0005509">
    <property type="term" value="F:calcium ion binding"/>
    <property type="evidence" value="ECO:0007669"/>
    <property type="project" value="InterPro"/>
</dbReference>
<keyword evidence="11 16" id="KW-0472">Membrane</keyword>
<dbReference type="InterPro" id="IPR000152">
    <property type="entry name" value="EGF-type_Asp/Asn_hydroxyl_site"/>
</dbReference>
<dbReference type="SMART" id="SM00220">
    <property type="entry name" value="S_TKc"/>
    <property type="match status" value="1"/>
</dbReference>
<dbReference type="InterPro" id="IPR011009">
    <property type="entry name" value="Kinase-like_dom_sf"/>
</dbReference>
<evidence type="ECO:0000256" key="6">
    <source>
        <dbReference type="ARBA" id="ARBA00022729"/>
    </source>
</evidence>
<evidence type="ECO:0000256" key="8">
    <source>
        <dbReference type="ARBA" id="ARBA00022777"/>
    </source>
</evidence>
<dbReference type="PANTHER" id="PTHR27005:SF479">
    <property type="entry name" value="OS06G0706600 PROTEIN"/>
    <property type="match status" value="1"/>
</dbReference>
<keyword evidence="12" id="KW-1015">Disulfide bond</keyword>
<feature type="domain" description="EGF-like" evidence="19">
    <location>
        <begin position="306"/>
        <end position="347"/>
    </location>
</feature>
<dbReference type="InterPro" id="IPR018097">
    <property type="entry name" value="EGF_Ca-bd_CS"/>
</dbReference>
<dbReference type="InterPro" id="IPR001881">
    <property type="entry name" value="EGF-like_Ca-bd_dom"/>
</dbReference>
<evidence type="ECO:0000313" key="21">
    <source>
        <dbReference type="Proteomes" id="UP001327560"/>
    </source>
</evidence>
<dbReference type="SMART" id="SM00179">
    <property type="entry name" value="EGF_CA"/>
    <property type="match status" value="1"/>
</dbReference>
<evidence type="ECO:0000256" key="10">
    <source>
        <dbReference type="ARBA" id="ARBA00022989"/>
    </source>
</evidence>
<dbReference type="GO" id="GO:0030247">
    <property type="term" value="F:polysaccharide binding"/>
    <property type="evidence" value="ECO:0007669"/>
    <property type="project" value="InterPro"/>
</dbReference>
<dbReference type="SMART" id="SM00181">
    <property type="entry name" value="EGF"/>
    <property type="match status" value="2"/>
</dbReference>
<keyword evidence="2" id="KW-0723">Serine/threonine-protein kinase</keyword>
<feature type="signal peptide" evidence="17">
    <location>
        <begin position="1"/>
        <end position="36"/>
    </location>
</feature>
<evidence type="ECO:0000256" key="14">
    <source>
        <dbReference type="PROSITE-ProRule" id="PRU00076"/>
    </source>
</evidence>
<dbReference type="PROSITE" id="PS50026">
    <property type="entry name" value="EGF_3"/>
    <property type="match status" value="1"/>
</dbReference>
<evidence type="ECO:0000256" key="9">
    <source>
        <dbReference type="ARBA" id="ARBA00022840"/>
    </source>
</evidence>
<dbReference type="PROSITE" id="PS50011">
    <property type="entry name" value="PROTEIN_KINASE_DOM"/>
    <property type="match status" value="1"/>
</dbReference>
<dbReference type="PROSITE" id="PS01187">
    <property type="entry name" value="EGF_CA"/>
    <property type="match status" value="1"/>
</dbReference>
<keyword evidence="6 17" id="KW-0732">Signal</keyword>
<gene>
    <name evidence="20" type="ORF">Cni_G04052</name>
</gene>
<keyword evidence="3 14" id="KW-0245">EGF-like domain</keyword>
<dbReference type="PROSITE" id="PS00108">
    <property type="entry name" value="PROTEIN_KINASE_ST"/>
    <property type="match status" value="1"/>
</dbReference>
<name>A0AAQ3JW61_9LILI</name>
<evidence type="ECO:0000259" key="18">
    <source>
        <dbReference type="PROSITE" id="PS50011"/>
    </source>
</evidence>
<dbReference type="InterPro" id="IPR000719">
    <property type="entry name" value="Prot_kinase_dom"/>
</dbReference>
<dbReference type="Gene3D" id="1.10.510.10">
    <property type="entry name" value="Transferase(Phosphotransferase) domain 1"/>
    <property type="match status" value="1"/>
</dbReference>
<keyword evidence="7 15" id="KW-0547">Nucleotide-binding</keyword>